<dbReference type="Gene3D" id="1.10.10.10">
    <property type="entry name" value="Winged helix-like DNA-binding domain superfamily/Winged helix DNA-binding domain"/>
    <property type="match status" value="1"/>
</dbReference>
<keyword evidence="4" id="KW-1185">Reference proteome</keyword>
<evidence type="ECO:0000259" key="2">
    <source>
        <dbReference type="Pfam" id="PF09339"/>
    </source>
</evidence>
<dbReference type="InterPro" id="IPR002934">
    <property type="entry name" value="Polymerase_NTP_transf_dom"/>
</dbReference>
<organism evidence="3 4">
    <name type="scientific">Rhizobium laguerreae</name>
    <dbReference type="NCBI Taxonomy" id="1076926"/>
    <lineage>
        <taxon>Bacteria</taxon>
        <taxon>Pseudomonadati</taxon>
        <taxon>Pseudomonadota</taxon>
        <taxon>Alphaproteobacteria</taxon>
        <taxon>Hyphomicrobiales</taxon>
        <taxon>Rhizobiaceae</taxon>
        <taxon>Rhizobium/Agrobacterium group</taxon>
        <taxon>Rhizobium</taxon>
    </lineage>
</organism>
<evidence type="ECO:0000313" key="4">
    <source>
        <dbReference type="Proteomes" id="UP000542811"/>
    </source>
</evidence>
<dbReference type="InterPro" id="IPR005471">
    <property type="entry name" value="Tscrpt_reg_IclR_N"/>
</dbReference>
<dbReference type="Proteomes" id="UP000542811">
    <property type="component" value="Unassembled WGS sequence"/>
</dbReference>
<dbReference type="InterPro" id="IPR043519">
    <property type="entry name" value="NT_sf"/>
</dbReference>
<dbReference type="Pfam" id="PF09339">
    <property type="entry name" value="HTH_IclR"/>
    <property type="match status" value="1"/>
</dbReference>
<dbReference type="SUPFAM" id="SSF81301">
    <property type="entry name" value="Nucleotidyltransferase"/>
    <property type="match status" value="1"/>
</dbReference>
<reference evidence="3 4" key="1">
    <citation type="submission" date="2020-08" db="EMBL/GenBank/DDBJ databases">
        <title>Genomic Encyclopedia of Type Strains, Phase III (KMG-III): the genomes of soil and plant-associated and newly described type strains.</title>
        <authorList>
            <person name="Whitman W."/>
        </authorList>
    </citation>
    <scope>NUCLEOTIDE SEQUENCE [LARGE SCALE GENOMIC DNA]</scope>
    <source>
        <strain evidence="3 4">CECT 8280</strain>
    </source>
</reference>
<name>A0ABR6G5R2_9HYPH</name>
<dbReference type="EMBL" id="JACHXX010000002">
    <property type="protein sequence ID" value="MBB3161604.1"/>
    <property type="molecule type" value="Genomic_DNA"/>
</dbReference>
<dbReference type="Gene3D" id="3.30.460.10">
    <property type="entry name" value="Beta Polymerase, domain 2"/>
    <property type="match status" value="1"/>
</dbReference>
<dbReference type="CDD" id="cd05403">
    <property type="entry name" value="NT_KNTase_like"/>
    <property type="match status" value="1"/>
</dbReference>
<sequence length="220" mass="23942">MARSEPQSAMRAPLDTVFGVDSNVRVLRVLAAHGGPLSSSDITRRAKLSKTGTRQGLISLEECGAIVTEGSGHSRLHRFNHDYYLAPQIKALFGAESVRFEKMLDAVRLSAGEQTPDLSSLFVYGSVARGEDRRGSDLDIGLVARQDVLAGIVEKVRGNLRQSSRSLGFTPSVVGLDLDDVSRLDRDGNPWWNSMLEDAIVLQGARPEDLAARVRERADG</sequence>
<dbReference type="InterPro" id="IPR036388">
    <property type="entry name" value="WH-like_DNA-bd_sf"/>
</dbReference>
<dbReference type="SUPFAM" id="SSF46785">
    <property type="entry name" value="Winged helix' DNA-binding domain"/>
    <property type="match status" value="1"/>
</dbReference>
<protein>
    <submittedName>
        <fullName evidence="3">Uncharacterized protein</fullName>
    </submittedName>
</protein>
<dbReference type="Pfam" id="PF01909">
    <property type="entry name" value="NTP_transf_2"/>
    <property type="match status" value="1"/>
</dbReference>
<feature type="domain" description="HTH iclR-type" evidence="2">
    <location>
        <begin position="24"/>
        <end position="68"/>
    </location>
</feature>
<dbReference type="InterPro" id="IPR036390">
    <property type="entry name" value="WH_DNA-bd_sf"/>
</dbReference>
<evidence type="ECO:0000313" key="3">
    <source>
        <dbReference type="EMBL" id="MBB3161604.1"/>
    </source>
</evidence>
<accession>A0ABR6G5R2</accession>
<comment type="caution">
    <text evidence="3">The sequence shown here is derived from an EMBL/GenBank/DDBJ whole genome shotgun (WGS) entry which is preliminary data.</text>
</comment>
<evidence type="ECO:0000259" key="1">
    <source>
        <dbReference type="Pfam" id="PF01909"/>
    </source>
</evidence>
<feature type="domain" description="Polymerase nucleotidyl transferase" evidence="1">
    <location>
        <begin position="119"/>
        <end position="148"/>
    </location>
</feature>
<dbReference type="RefSeq" id="WP_245310378.1">
    <property type="nucleotide sequence ID" value="NZ_JAAXRU010000004.1"/>
</dbReference>
<gene>
    <name evidence="3" type="ORF">FHS25_002053</name>
</gene>
<proteinExistence type="predicted"/>